<dbReference type="InterPro" id="IPR027392">
    <property type="entry name" value="TF_Znf"/>
</dbReference>
<protein>
    <recommendedName>
        <fullName evidence="1">Transcription factor zinc-finger domain-containing protein</fullName>
    </recommendedName>
</protein>
<accession>A0A832DG48</accession>
<dbReference type="EMBL" id="DSVI01000007">
    <property type="protein sequence ID" value="HGT47578.1"/>
    <property type="molecule type" value="Genomic_DNA"/>
</dbReference>
<proteinExistence type="predicted"/>
<feature type="domain" description="Transcription factor zinc-finger" evidence="1">
    <location>
        <begin position="2"/>
        <end position="38"/>
    </location>
</feature>
<dbReference type="AlphaFoldDB" id="A0A832DG48"/>
<feature type="domain" description="Transcription factor zinc-finger" evidence="1">
    <location>
        <begin position="65"/>
        <end position="105"/>
    </location>
</feature>
<organism evidence="2">
    <name type="scientific">Ignavibacterium album</name>
    <dbReference type="NCBI Taxonomy" id="591197"/>
    <lineage>
        <taxon>Bacteria</taxon>
        <taxon>Pseudomonadati</taxon>
        <taxon>Ignavibacteriota</taxon>
        <taxon>Ignavibacteria</taxon>
        <taxon>Ignavibacteriales</taxon>
        <taxon>Ignavibacteriaceae</taxon>
        <taxon>Ignavibacterium</taxon>
    </lineage>
</organism>
<evidence type="ECO:0000313" key="2">
    <source>
        <dbReference type="EMBL" id="HGT47578.1"/>
    </source>
</evidence>
<name>A0A832DG48_9BACT</name>
<evidence type="ECO:0000259" key="1">
    <source>
        <dbReference type="Pfam" id="PF13453"/>
    </source>
</evidence>
<comment type="caution">
    <text evidence="2">The sequence shown here is derived from an EMBL/GenBank/DDBJ whole genome shotgun (WGS) entry which is preliminary data.</text>
</comment>
<reference evidence="2" key="1">
    <citation type="journal article" date="2020" name="mSystems">
        <title>Genome- and Community-Level Interaction Insights into Carbon Utilization and Element Cycling Functions of Hydrothermarchaeota in Hydrothermal Sediment.</title>
        <authorList>
            <person name="Zhou Z."/>
            <person name="Liu Y."/>
            <person name="Xu W."/>
            <person name="Pan J."/>
            <person name="Luo Z.H."/>
            <person name="Li M."/>
        </authorList>
    </citation>
    <scope>NUCLEOTIDE SEQUENCE [LARGE SCALE GENOMIC DNA]</scope>
    <source>
        <strain evidence="2">SpSt-500</strain>
    </source>
</reference>
<dbReference type="Pfam" id="PF13453">
    <property type="entry name" value="Zn_ribbon_TFIIB"/>
    <property type="match status" value="2"/>
</dbReference>
<sequence>MICPVCNESMIILELNKVEIDYCSNCSGIWLDKGELELLYSLDESGNALQNLFSDTSLTNEKSYKCPLCRKRMKKIQFNNSELVIDKCPDNHGLWFDKGELEKILYLKSTTASQKIIELLKEMFSYNKSQEAE</sequence>
<gene>
    <name evidence="2" type="ORF">ENS56_06060</name>
</gene>